<dbReference type="EMBL" id="MU827811">
    <property type="protein sequence ID" value="KAJ7323743.1"/>
    <property type="molecule type" value="Genomic_DNA"/>
</dbReference>
<name>A0A9W9Y8L3_9CNID</name>
<feature type="compositionally biased region" description="Polar residues" evidence="1">
    <location>
        <begin position="166"/>
        <end position="189"/>
    </location>
</feature>
<evidence type="ECO:0000256" key="1">
    <source>
        <dbReference type="SAM" id="MobiDB-lite"/>
    </source>
</evidence>
<accession>A0A9W9Y8L3</accession>
<feature type="compositionally biased region" description="Basic and acidic residues" evidence="1">
    <location>
        <begin position="24"/>
        <end position="38"/>
    </location>
</feature>
<sequence>MRNNDCLGRKVPFRSSDETSYGSRSEDQPEDSPSKDKGANITHITLNLPNAHQVNLAIGDKAMVTTSPTESGMMTTQNIQITTPVSGKTPVQNPLSPTSTSPEHKKPLKETIVQTGGDSTYEIKLSMESDLEATKEARKPTQETPDPKKSLDFSEVEETKERPVQETVNPKNSITDTPETGNKTPQQFEDFSEGKPVQETEDLKCKKDVNDHPEGSARLVFQEEDSEEFIKDKPLQETEDPSNKKPKVEIEDQRDNSAEQKPLQETQGPGKAQGTEEEGTRQVKEDEEELSEGKPLQESASSEVAETESCKEEAMPTQETMAAGKVPFEETGLEVGVKGQPTDEQE</sequence>
<gene>
    <name evidence="2" type="ORF">OS493_030865</name>
</gene>
<comment type="caution">
    <text evidence="2">The sequence shown here is derived from an EMBL/GenBank/DDBJ whole genome shotgun (WGS) entry which is preliminary data.</text>
</comment>
<feature type="compositionally biased region" description="Basic and acidic residues" evidence="1">
    <location>
        <begin position="192"/>
        <end position="215"/>
    </location>
</feature>
<feature type="compositionally biased region" description="Basic and acidic residues" evidence="1">
    <location>
        <begin position="228"/>
        <end position="258"/>
    </location>
</feature>
<feature type="compositionally biased region" description="Polar residues" evidence="1">
    <location>
        <begin position="82"/>
        <end position="101"/>
    </location>
</feature>
<feature type="region of interest" description="Disordered" evidence="1">
    <location>
        <begin position="82"/>
        <end position="346"/>
    </location>
</feature>
<keyword evidence="3" id="KW-1185">Reference proteome</keyword>
<evidence type="ECO:0000313" key="2">
    <source>
        <dbReference type="EMBL" id="KAJ7323743.1"/>
    </source>
</evidence>
<organism evidence="2 3">
    <name type="scientific">Desmophyllum pertusum</name>
    <dbReference type="NCBI Taxonomy" id="174260"/>
    <lineage>
        <taxon>Eukaryota</taxon>
        <taxon>Metazoa</taxon>
        <taxon>Cnidaria</taxon>
        <taxon>Anthozoa</taxon>
        <taxon>Hexacorallia</taxon>
        <taxon>Scleractinia</taxon>
        <taxon>Caryophylliina</taxon>
        <taxon>Caryophylliidae</taxon>
        <taxon>Desmophyllum</taxon>
    </lineage>
</organism>
<protein>
    <submittedName>
        <fullName evidence="2">Uncharacterized protein</fullName>
    </submittedName>
</protein>
<feature type="region of interest" description="Disordered" evidence="1">
    <location>
        <begin position="1"/>
        <end position="40"/>
    </location>
</feature>
<proteinExistence type="predicted"/>
<dbReference type="Proteomes" id="UP001163046">
    <property type="component" value="Unassembled WGS sequence"/>
</dbReference>
<feature type="compositionally biased region" description="Basic and acidic residues" evidence="1">
    <location>
        <begin position="132"/>
        <end position="164"/>
    </location>
</feature>
<reference evidence="2" key="1">
    <citation type="submission" date="2023-01" db="EMBL/GenBank/DDBJ databases">
        <title>Genome assembly of the deep-sea coral Lophelia pertusa.</title>
        <authorList>
            <person name="Herrera S."/>
            <person name="Cordes E."/>
        </authorList>
    </citation>
    <scope>NUCLEOTIDE SEQUENCE</scope>
    <source>
        <strain evidence="2">USNM1676648</strain>
        <tissue evidence="2">Polyp</tissue>
    </source>
</reference>
<evidence type="ECO:0000313" key="3">
    <source>
        <dbReference type="Proteomes" id="UP001163046"/>
    </source>
</evidence>
<dbReference type="AlphaFoldDB" id="A0A9W9Y8L3"/>